<dbReference type="GO" id="GO:0005737">
    <property type="term" value="C:cytoplasm"/>
    <property type="evidence" value="ECO:0007669"/>
    <property type="project" value="TreeGrafter"/>
</dbReference>
<evidence type="ECO:0000256" key="3">
    <source>
        <dbReference type="SAM" id="MobiDB-lite"/>
    </source>
</evidence>
<dbReference type="InterPro" id="IPR050216">
    <property type="entry name" value="LRR_domain-containing"/>
</dbReference>
<dbReference type="PANTHER" id="PTHR48051">
    <property type="match status" value="1"/>
</dbReference>
<dbReference type="Pfam" id="PF13855">
    <property type="entry name" value="LRR_8"/>
    <property type="match status" value="1"/>
</dbReference>
<protein>
    <submittedName>
        <fullName evidence="4">AGAP002575-PA-like protein</fullName>
    </submittedName>
</protein>
<dbReference type="EMBL" id="KE525406">
    <property type="protein sequence ID" value="KFB52829.1"/>
    <property type="molecule type" value="Genomic_DNA"/>
</dbReference>
<dbReference type="EMBL" id="ATLV01026091">
    <property type="status" value="NOT_ANNOTATED_CDS"/>
    <property type="molecule type" value="Genomic_DNA"/>
</dbReference>
<dbReference type="VEuPathDB" id="VectorBase:ASIS022530"/>
<dbReference type="EMBL" id="ATLV01026093">
    <property type="status" value="NOT_ANNOTATED_CDS"/>
    <property type="molecule type" value="Genomic_DNA"/>
</dbReference>
<feature type="compositionally biased region" description="Low complexity" evidence="3">
    <location>
        <begin position="17"/>
        <end position="29"/>
    </location>
</feature>
<evidence type="ECO:0000256" key="2">
    <source>
        <dbReference type="ARBA" id="ARBA00022737"/>
    </source>
</evidence>
<dbReference type="SMART" id="SM00369">
    <property type="entry name" value="LRR_TYP"/>
    <property type="match status" value="2"/>
</dbReference>
<evidence type="ECO:0000313" key="4">
    <source>
        <dbReference type="EMBL" id="KFB52829.1"/>
    </source>
</evidence>
<dbReference type="STRING" id="74873.A0A084WRI5"/>
<evidence type="ECO:0000313" key="6">
    <source>
        <dbReference type="Proteomes" id="UP000030765"/>
    </source>
</evidence>
<dbReference type="EnsemblMetazoa" id="ASIC021098-RA">
    <property type="protein sequence ID" value="ASIC021098-PA"/>
    <property type="gene ID" value="ASIC021098"/>
</dbReference>
<gene>
    <name evidence="4" type="ORF">ZHAS_00021098</name>
</gene>
<evidence type="ECO:0000313" key="5">
    <source>
        <dbReference type="EnsemblMetazoa" id="ASIC021098-PA"/>
    </source>
</evidence>
<reference evidence="5" key="2">
    <citation type="submission" date="2020-05" db="UniProtKB">
        <authorList>
            <consortium name="EnsemblMetazoa"/>
        </authorList>
    </citation>
    <scope>IDENTIFICATION</scope>
</reference>
<feature type="compositionally biased region" description="Low complexity" evidence="3">
    <location>
        <begin position="41"/>
        <end position="51"/>
    </location>
</feature>
<dbReference type="PANTHER" id="PTHR48051:SF1">
    <property type="entry name" value="RAS SUPPRESSOR PROTEIN 1"/>
    <property type="match status" value="1"/>
</dbReference>
<dbReference type="Gene3D" id="3.80.10.10">
    <property type="entry name" value="Ribonuclease Inhibitor"/>
    <property type="match status" value="1"/>
</dbReference>
<sequence>MRPPTHFGNDITNTEANGTEEQNNQTNNNGGSGGNNGNGGNNNNNNSNNNGRSNTDFIVERLTQNGATRPLPKNAGSGIIRVVERCDDAKENSNLDLSECELIQVPDAVYHLMRNTELKTCDLSGNVITKISPKFAVKFSFITELNLSHNQMARLPDELADLHSLEVLDISHNSFISLPTVVFKMPKLRELRANNNAIIDIDRDEIITSESLELVDLRHNPLTPFCHDLLMRANVSFRIELSDRVKEDWEDLTI</sequence>
<proteinExistence type="predicted"/>
<dbReference type="OrthoDB" id="1060944at2759"/>
<dbReference type="OMA" id="WINVKSN"/>
<reference evidence="4 6" key="1">
    <citation type="journal article" date="2014" name="BMC Genomics">
        <title>Genome sequence of Anopheles sinensis provides insight into genetics basis of mosquito competence for malaria parasites.</title>
        <authorList>
            <person name="Zhou D."/>
            <person name="Zhang D."/>
            <person name="Ding G."/>
            <person name="Shi L."/>
            <person name="Hou Q."/>
            <person name="Ye Y."/>
            <person name="Xu Y."/>
            <person name="Zhou H."/>
            <person name="Xiong C."/>
            <person name="Li S."/>
            <person name="Yu J."/>
            <person name="Hong S."/>
            <person name="Yu X."/>
            <person name="Zou P."/>
            <person name="Chen C."/>
            <person name="Chang X."/>
            <person name="Wang W."/>
            <person name="Lv Y."/>
            <person name="Sun Y."/>
            <person name="Ma L."/>
            <person name="Shen B."/>
            <person name="Zhu C."/>
        </authorList>
    </citation>
    <scope>NUCLEOTIDE SEQUENCE [LARGE SCALE GENOMIC DNA]</scope>
</reference>
<keyword evidence="2" id="KW-0677">Repeat</keyword>
<organism evidence="4">
    <name type="scientific">Anopheles sinensis</name>
    <name type="common">Mosquito</name>
    <dbReference type="NCBI Taxonomy" id="74873"/>
    <lineage>
        <taxon>Eukaryota</taxon>
        <taxon>Metazoa</taxon>
        <taxon>Ecdysozoa</taxon>
        <taxon>Arthropoda</taxon>
        <taxon>Hexapoda</taxon>
        <taxon>Insecta</taxon>
        <taxon>Pterygota</taxon>
        <taxon>Neoptera</taxon>
        <taxon>Endopterygota</taxon>
        <taxon>Diptera</taxon>
        <taxon>Nematocera</taxon>
        <taxon>Culicoidea</taxon>
        <taxon>Culicidae</taxon>
        <taxon>Anophelinae</taxon>
        <taxon>Anopheles</taxon>
    </lineage>
</organism>
<dbReference type="InterPro" id="IPR032675">
    <property type="entry name" value="LRR_dom_sf"/>
</dbReference>
<accession>A0A084WRI5</accession>
<dbReference type="EMBL" id="ATLV01026092">
    <property type="status" value="NOT_ANNOTATED_CDS"/>
    <property type="molecule type" value="Genomic_DNA"/>
</dbReference>
<dbReference type="AlphaFoldDB" id="A0A084WRI5"/>
<name>A0A084WRI5_ANOSI</name>
<dbReference type="InterPro" id="IPR001611">
    <property type="entry name" value="Leu-rich_rpt"/>
</dbReference>
<dbReference type="InterPro" id="IPR003591">
    <property type="entry name" value="Leu-rich_rpt_typical-subtyp"/>
</dbReference>
<keyword evidence="1" id="KW-0433">Leucine-rich repeat</keyword>
<dbReference type="VEuPathDB" id="VectorBase:ASIC021098"/>
<feature type="region of interest" description="Disordered" evidence="3">
    <location>
        <begin position="1"/>
        <end position="54"/>
    </location>
</feature>
<feature type="compositionally biased region" description="Gly residues" evidence="3">
    <location>
        <begin position="30"/>
        <end position="40"/>
    </location>
</feature>
<evidence type="ECO:0000256" key="1">
    <source>
        <dbReference type="ARBA" id="ARBA00022614"/>
    </source>
</evidence>
<dbReference type="Proteomes" id="UP000030765">
    <property type="component" value="Unassembled WGS sequence"/>
</dbReference>
<dbReference type="SUPFAM" id="SSF52075">
    <property type="entry name" value="Outer arm dynein light chain 1"/>
    <property type="match status" value="1"/>
</dbReference>
<keyword evidence="6" id="KW-1185">Reference proteome</keyword>